<evidence type="ECO:0000256" key="6">
    <source>
        <dbReference type="ARBA" id="ARBA00023065"/>
    </source>
</evidence>
<evidence type="ECO:0000256" key="5">
    <source>
        <dbReference type="ARBA" id="ARBA00022989"/>
    </source>
</evidence>
<dbReference type="Pfam" id="PF25539">
    <property type="entry name" value="Bestrophin_2"/>
    <property type="match status" value="1"/>
</dbReference>
<dbReference type="PANTHER" id="PTHR33281:SF19">
    <property type="entry name" value="VOLTAGE-DEPENDENT ANION CHANNEL-FORMING PROTEIN YNEE"/>
    <property type="match status" value="1"/>
</dbReference>
<dbReference type="GO" id="GO:0005886">
    <property type="term" value="C:plasma membrane"/>
    <property type="evidence" value="ECO:0007669"/>
    <property type="project" value="UniProtKB-SubCell"/>
</dbReference>
<evidence type="ECO:0000256" key="2">
    <source>
        <dbReference type="ARBA" id="ARBA00022448"/>
    </source>
</evidence>
<comment type="subcellular location">
    <subcellularLocation>
        <location evidence="1">Cell membrane</location>
        <topology evidence="1">Multi-pass membrane protein</topology>
    </subcellularLocation>
</comment>
<evidence type="ECO:0000256" key="8">
    <source>
        <dbReference type="ARBA" id="ARBA00034708"/>
    </source>
</evidence>
<dbReference type="AlphaFoldDB" id="A0A4R2LD18"/>
<proteinExistence type="inferred from homology"/>
<dbReference type="RefSeq" id="WP_132539660.1">
    <property type="nucleotide sequence ID" value="NZ_SLWY01000005.1"/>
</dbReference>
<evidence type="ECO:0000313" key="11">
    <source>
        <dbReference type="Proteomes" id="UP000295765"/>
    </source>
</evidence>
<organism evidence="10 11">
    <name type="scientific">Plasticicumulans lactativorans</name>
    <dbReference type="NCBI Taxonomy" id="1133106"/>
    <lineage>
        <taxon>Bacteria</taxon>
        <taxon>Pseudomonadati</taxon>
        <taxon>Pseudomonadota</taxon>
        <taxon>Gammaproteobacteria</taxon>
        <taxon>Candidatus Competibacteraceae</taxon>
        <taxon>Plasticicumulans</taxon>
    </lineage>
</organism>
<keyword evidence="7 9" id="KW-0472">Membrane</keyword>
<keyword evidence="11" id="KW-1185">Reference proteome</keyword>
<evidence type="ECO:0000256" key="1">
    <source>
        <dbReference type="ARBA" id="ARBA00004651"/>
    </source>
</evidence>
<feature type="transmembrane region" description="Helical" evidence="9">
    <location>
        <begin position="54"/>
        <end position="74"/>
    </location>
</feature>
<comment type="similarity">
    <text evidence="8">Belongs to the anion channel-forming bestrophin (TC 1.A.46) family.</text>
</comment>
<keyword evidence="6" id="KW-0406">Ion transport</keyword>
<accession>A0A4R2LD18</accession>
<evidence type="ECO:0000256" key="4">
    <source>
        <dbReference type="ARBA" id="ARBA00022692"/>
    </source>
</evidence>
<name>A0A4R2LD18_9GAMM</name>
<dbReference type="Proteomes" id="UP000295765">
    <property type="component" value="Unassembled WGS sequence"/>
</dbReference>
<gene>
    <name evidence="10" type="ORF">EV699_105116</name>
</gene>
<keyword evidence="4 9" id="KW-0812">Transmembrane</keyword>
<dbReference type="PANTHER" id="PTHR33281">
    <property type="entry name" value="UPF0187 PROTEIN YNEE"/>
    <property type="match status" value="1"/>
</dbReference>
<feature type="transmembrane region" description="Helical" evidence="9">
    <location>
        <begin position="221"/>
        <end position="252"/>
    </location>
</feature>
<feature type="transmembrane region" description="Helical" evidence="9">
    <location>
        <begin position="23"/>
        <end position="42"/>
    </location>
</feature>
<keyword evidence="3" id="KW-1003">Cell membrane</keyword>
<keyword evidence="5 9" id="KW-1133">Transmembrane helix</keyword>
<sequence>MIVLDTPTGLELLFRLRGSIIPYIMRSWLATVGIACAVTVVHDGLWPFADGLTVAPFSLIGIALAIFLGFRNSVSYERFWEGRRLWGDVLIVARNLARQSASLSAPVVASDAWRRALLYRVIAFAHALRHHLRGSRAAPDLERLLGTEARPFVAARHAPAALLAALGSACAEARRGGLVEPVLIPVLEGELRALTVAMTGCERLANTPIPYPYRLLLHRTVYLYCLLLPFGLVATAGAATPLVVGFLAYAFFGLDAIGEQIEEPFGELPNDLPLEAFCRTLEIDLREALGETALPPPLLPRDDLLL</sequence>
<dbReference type="GO" id="GO:0005254">
    <property type="term" value="F:chloride channel activity"/>
    <property type="evidence" value="ECO:0007669"/>
    <property type="project" value="InterPro"/>
</dbReference>
<dbReference type="EMBL" id="SLWY01000005">
    <property type="protein sequence ID" value="TCO82326.1"/>
    <property type="molecule type" value="Genomic_DNA"/>
</dbReference>
<dbReference type="InterPro" id="IPR044669">
    <property type="entry name" value="YneE/VCCN1/2-like"/>
</dbReference>
<evidence type="ECO:0000256" key="3">
    <source>
        <dbReference type="ARBA" id="ARBA00022475"/>
    </source>
</evidence>
<protein>
    <submittedName>
        <fullName evidence="10">Putative membrane protein</fullName>
    </submittedName>
</protein>
<evidence type="ECO:0000256" key="9">
    <source>
        <dbReference type="SAM" id="Phobius"/>
    </source>
</evidence>
<reference evidence="10 11" key="1">
    <citation type="submission" date="2019-03" db="EMBL/GenBank/DDBJ databases">
        <title>Genomic Encyclopedia of Type Strains, Phase IV (KMG-IV): sequencing the most valuable type-strain genomes for metagenomic binning, comparative biology and taxonomic classification.</title>
        <authorList>
            <person name="Goeker M."/>
        </authorList>
    </citation>
    <scope>NUCLEOTIDE SEQUENCE [LARGE SCALE GENOMIC DNA]</scope>
    <source>
        <strain evidence="10 11">DSM 25287</strain>
    </source>
</reference>
<evidence type="ECO:0000256" key="7">
    <source>
        <dbReference type="ARBA" id="ARBA00023136"/>
    </source>
</evidence>
<evidence type="ECO:0000313" key="10">
    <source>
        <dbReference type="EMBL" id="TCO82326.1"/>
    </source>
</evidence>
<comment type="caution">
    <text evidence="10">The sequence shown here is derived from an EMBL/GenBank/DDBJ whole genome shotgun (WGS) entry which is preliminary data.</text>
</comment>
<keyword evidence="2" id="KW-0813">Transport</keyword>
<dbReference type="OrthoDB" id="445589at2"/>